<dbReference type="Proteomes" id="UP000813427">
    <property type="component" value="Unassembled WGS sequence"/>
</dbReference>
<gene>
    <name evidence="2" type="ORF">BKA59DRAFT_456665</name>
</gene>
<accession>A0A8K0RUL0</accession>
<keyword evidence="3" id="KW-1185">Reference proteome</keyword>
<name>A0A8K0RUL0_9HYPO</name>
<evidence type="ECO:0000313" key="3">
    <source>
        <dbReference type="Proteomes" id="UP000813427"/>
    </source>
</evidence>
<dbReference type="AlphaFoldDB" id="A0A8K0RUL0"/>
<dbReference type="EMBL" id="JAGPXF010000005">
    <property type="protein sequence ID" value="KAH7242092.1"/>
    <property type="molecule type" value="Genomic_DNA"/>
</dbReference>
<feature type="region of interest" description="Disordered" evidence="1">
    <location>
        <begin position="1"/>
        <end position="21"/>
    </location>
</feature>
<reference evidence="2" key="1">
    <citation type="journal article" date="2021" name="Nat. Commun.">
        <title>Genetic determinants of endophytism in the Arabidopsis root mycobiome.</title>
        <authorList>
            <person name="Mesny F."/>
            <person name="Miyauchi S."/>
            <person name="Thiergart T."/>
            <person name="Pickel B."/>
            <person name="Atanasova L."/>
            <person name="Karlsson M."/>
            <person name="Huettel B."/>
            <person name="Barry K.W."/>
            <person name="Haridas S."/>
            <person name="Chen C."/>
            <person name="Bauer D."/>
            <person name="Andreopoulos W."/>
            <person name="Pangilinan J."/>
            <person name="LaButti K."/>
            <person name="Riley R."/>
            <person name="Lipzen A."/>
            <person name="Clum A."/>
            <person name="Drula E."/>
            <person name="Henrissat B."/>
            <person name="Kohler A."/>
            <person name="Grigoriev I.V."/>
            <person name="Martin F.M."/>
            <person name="Hacquard S."/>
        </authorList>
    </citation>
    <scope>NUCLEOTIDE SEQUENCE</scope>
    <source>
        <strain evidence="2">MPI-SDFR-AT-0068</strain>
    </source>
</reference>
<proteinExistence type="predicted"/>
<evidence type="ECO:0000256" key="1">
    <source>
        <dbReference type="SAM" id="MobiDB-lite"/>
    </source>
</evidence>
<organism evidence="2 3">
    <name type="scientific">Fusarium tricinctum</name>
    <dbReference type="NCBI Taxonomy" id="61284"/>
    <lineage>
        <taxon>Eukaryota</taxon>
        <taxon>Fungi</taxon>
        <taxon>Dikarya</taxon>
        <taxon>Ascomycota</taxon>
        <taxon>Pezizomycotina</taxon>
        <taxon>Sordariomycetes</taxon>
        <taxon>Hypocreomycetidae</taxon>
        <taxon>Hypocreales</taxon>
        <taxon>Nectriaceae</taxon>
        <taxon>Fusarium</taxon>
        <taxon>Fusarium tricinctum species complex</taxon>
    </lineage>
</organism>
<comment type="caution">
    <text evidence="2">The sequence shown here is derived from an EMBL/GenBank/DDBJ whole genome shotgun (WGS) entry which is preliminary data.</text>
</comment>
<evidence type="ECO:0000313" key="2">
    <source>
        <dbReference type="EMBL" id="KAH7242092.1"/>
    </source>
</evidence>
<protein>
    <submittedName>
        <fullName evidence="2">Uncharacterized protein</fullName>
    </submittedName>
</protein>
<feature type="compositionally biased region" description="Polar residues" evidence="1">
    <location>
        <begin position="10"/>
        <end position="20"/>
    </location>
</feature>
<sequence length="158" mass="17516">MHKLVHLKTSMKSTGTTTAHSNRECDKFGAIRATYLASPIVNPFLVQWSQFRRPSARFGEDEEPDRETSEELVQLANVMTLRPNPTGPKGRSLTADQIAGRIIPPAINESHDFHGFDHFGTKKLSMGEFVALCDLGQFLTALEVEFSDENGGTAIVQR</sequence>